<name>A0A9Q8PGM7_PASFU</name>
<evidence type="ECO:0000313" key="1">
    <source>
        <dbReference type="EMBL" id="UJO22057.1"/>
    </source>
</evidence>
<dbReference type="AlphaFoldDB" id="A0A9Q8PGM7"/>
<dbReference type="Proteomes" id="UP000756132">
    <property type="component" value="Chromosome 9"/>
</dbReference>
<dbReference type="RefSeq" id="XP_047766423.1">
    <property type="nucleotide sequence ID" value="XM_047908364.1"/>
</dbReference>
<gene>
    <name evidence="1" type="ORF">CLAFUR5_09216</name>
</gene>
<sequence length="80" mass="8970">MKKFQIATTVSTFKLNHRIIASAVYLSQFRNTETDLNDSGLNDIPSYYTGMAPTNYVITMITMSPNVVDKIKDGYRASLS</sequence>
<evidence type="ECO:0000313" key="2">
    <source>
        <dbReference type="Proteomes" id="UP000756132"/>
    </source>
</evidence>
<keyword evidence="2" id="KW-1185">Reference proteome</keyword>
<reference evidence="1" key="1">
    <citation type="submission" date="2021-12" db="EMBL/GenBank/DDBJ databases">
        <authorList>
            <person name="Zaccaron A."/>
            <person name="Stergiopoulos I."/>
        </authorList>
    </citation>
    <scope>NUCLEOTIDE SEQUENCE</scope>
    <source>
        <strain evidence="1">Race5_Kim</strain>
    </source>
</reference>
<protein>
    <submittedName>
        <fullName evidence="1">Uncharacterized protein</fullName>
    </submittedName>
</protein>
<reference evidence="1" key="2">
    <citation type="journal article" date="2022" name="Microb. Genom.">
        <title>A chromosome-scale genome assembly of the tomato pathogen Cladosporium fulvum reveals a compartmentalized genome architecture and the presence of a dispensable chromosome.</title>
        <authorList>
            <person name="Zaccaron A.Z."/>
            <person name="Chen L.H."/>
            <person name="Samaras A."/>
            <person name="Stergiopoulos I."/>
        </authorList>
    </citation>
    <scope>NUCLEOTIDE SEQUENCE</scope>
    <source>
        <strain evidence="1">Race5_Kim</strain>
    </source>
</reference>
<dbReference type="GeneID" id="71989094"/>
<proteinExistence type="predicted"/>
<dbReference type="KEGG" id="ffu:CLAFUR5_09216"/>
<dbReference type="EMBL" id="CP090171">
    <property type="protein sequence ID" value="UJO22057.1"/>
    <property type="molecule type" value="Genomic_DNA"/>
</dbReference>
<organism evidence="1 2">
    <name type="scientific">Passalora fulva</name>
    <name type="common">Tomato leaf mold</name>
    <name type="synonym">Cladosporium fulvum</name>
    <dbReference type="NCBI Taxonomy" id="5499"/>
    <lineage>
        <taxon>Eukaryota</taxon>
        <taxon>Fungi</taxon>
        <taxon>Dikarya</taxon>
        <taxon>Ascomycota</taxon>
        <taxon>Pezizomycotina</taxon>
        <taxon>Dothideomycetes</taxon>
        <taxon>Dothideomycetidae</taxon>
        <taxon>Mycosphaerellales</taxon>
        <taxon>Mycosphaerellaceae</taxon>
        <taxon>Fulvia</taxon>
    </lineage>
</organism>
<accession>A0A9Q8PGM7</accession>